<evidence type="ECO:0000256" key="5">
    <source>
        <dbReference type="ARBA" id="ARBA00022490"/>
    </source>
</evidence>
<evidence type="ECO:0000256" key="2">
    <source>
        <dbReference type="ARBA" id="ARBA00004496"/>
    </source>
</evidence>
<keyword evidence="10" id="KW-0805">Transcription regulation</keyword>
<evidence type="ECO:0000256" key="9">
    <source>
        <dbReference type="ARBA" id="ARBA00022928"/>
    </source>
</evidence>
<evidence type="ECO:0000256" key="7">
    <source>
        <dbReference type="ARBA" id="ARBA00022782"/>
    </source>
</evidence>
<evidence type="ECO:0000256" key="21">
    <source>
        <dbReference type="SAM" id="MobiDB-lite"/>
    </source>
</evidence>
<accession>A0A914B5E1</accession>
<dbReference type="InterPro" id="IPR009071">
    <property type="entry name" value="HMG_box_dom"/>
</dbReference>
<dbReference type="GO" id="GO:0000978">
    <property type="term" value="F:RNA polymerase II cis-regulatory region sequence-specific DNA binding"/>
    <property type="evidence" value="ECO:0007669"/>
    <property type="project" value="TreeGrafter"/>
</dbReference>
<dbReference type="PANTHER" id="PTHR10270:SF161">
    <property type="entry name" value="SEX-DETERMINING REGION Y PROTEIN"/>
    <property type="match status" value="1"/>
</dbReference>
<evidence type="ECO:0000256" key="10">
    <source>
        <dbReference type="ARBA" id="ARBA00023015"/>
    </source>
</evidence>
<feature type="region of interest" description="Disordered" evidence="21">
    <location>
        <begin position="863"/>
        <end position="905"/>
    </location>
</feature>
<organism evidence="23 24">
    <name type="scientific">Patiria miniata</name>
    <name type="common">Bat star</name>
    <name type="synonym">Asterina miniata</name>
    <dbReference type="NCBI Taxonomy" id="46514"/>
    <lineage>
        <taxon>Eukaryota</taxon>
        <taxon>Metazoa</taxon>
        <taxon>Echinodermata</taxon>
        <taxon>Eleutherozoa</taxon>
        <taxon>Asterozoa</taxon>
        <taxon>Asteroidea</taxon>
        <taxon>Valvatacea</taxon>
        <taxon>Valvatida</taxon>
        <taxon>Asterinidae</taxon>
        <taxon>Patiria</taxon>
    </lineage>
</organism>
<comment type="function">
    <text evidence="17">Acts both as a transcriptional activator and a repressor. Binds to the DNA sequence 5'-ACAAT-3' and shows a preference for guanine residues surrounding this core motif. Binds to its own promoter and activates its own transcription. Required to activate the expression of postmeiotic genes involved in spermiogenesis. Binds to the promoter region of CTNNB1 and represses its transcription which leads to inhibition of Wnt signaling. Also inhibits Wnt signaling by binding to the CTNNB1 protein, preventing interaction of CTNNB1 with TCF7L2/TCF4.</text>
</comment>
<evidence type="ECO:0000256" key="1">
    <source>
        <dbReference type="ARBA" id="ARBA00004324"/>
    </source>
</evidence>
<dbReference type="InterPro" id="IPR036910">
    <property type="entry name" value="HMG_box_dom_sf"/>
</dbReference>
<keyword evidence="5" id="KW-0963">Cytoplasm</keyword>
<comment type="similarity">
    <text evidence="3">Belongs to the SRY family.</text>
</comment>
<feature type="compositionally biased region" description="Low complexity" evidence="21">
    <location>
        <begin position="396"/>
        <end position="406"/>
    </location>
</feature>
<evidence type="ECO:0000256" key="19">
    <source>
        <dbReference type="ARBA" id="ARBA00070331"/>
    </source>
</evidence>
<evidence type="ECO:0000256" key="20">
    <source>
        <dbReference type="PROSITE-ProRule" id="PRU00267"/>
    </source>
</evidence>
<dbReference type="GO" id="GO:0005516">
    <property type="term" value="F:calmodulin binding"/>
    <property type="evidence" value="ECO:0007669"/>
    <property type="project" value="UniProtKB-KW"/>
</dbReference>
<dbReference type="GO" id="GO:0007548">
    <property type="term" value="P:sex differentiation"/>
    <property type="evidence" value="ECO:0007669"/>
    <property type="project" value="UniProtKB-KW"/>
</dbReference>
<comment type="function">
    <text evidence="16">Transcriptional regulator that controls a genetic switch in male development. It is necessary and sufficient for initiating male sex determination by directing the development of supporting cell precursors (pre-Sertoli cells) as Sertoli rather than granulosa cells. Involved in different aspects of gene regulation including promoter activation or repression. Binds to the DNA consensus sequence 5'-[AT]AACAA[AT]-3'. SRY HMG box recognizes DNA by partial intercalation in the minor groove and promotes DNA bending. Also involved in pre-mRNA splicing. In male adult brain involved in the maintenance of motor functions of dopaminergic neurons.</text>
</comment>
<dbReference type="PROSITE" id="PS50118">
    <property type="entry name" value="HMG_BOX_2"/>
    <property type="match status" value="1"/>
</dbReference>
<feature type="DNA-binding region" description="HMG box" evidence="20">
    <location>
        <begin position="588"/>
        <end position="656"/>
    </location>
</feature>
<dbReference type="OrthoDB" id="6247875at2759"/>
<feature type="compositionally biased region" description="Low complexity" evidence="21">
    <location>
        <begin position="872"/>
        <end position="897"/>
    </location>
</feature>
<evidence type="ECO:0000256" key="11">
    <source>
        <dbReference type="ARBA" id="ARBA00023125"/>
    </source>
</evidence>
<evidence type="ECO:0000256" key="8">
    <source>
        <dbReference type="ARBA" id="ARBA00022860"/>
    </source>
</evidence>
<feature type="compositionally biased region" description="Basic residues" evidence="21">
    <location>
        <begin position="576"/>
        <end position="585"/>
    </location>
</feature>
<evidence type="ECO:0000256" key="13">
    <source>
        <dbReference type="ARBA" id="ARBA00023163"/>
    </source>
</evidence>
<keyword evidence="14 20" id="KW-0539">Nucleus</keyword>
<evidence type="ECO:0000313" key="24">
    <source>
        <dbReference type="Proteomes" id="UP000887568"/>
    </source>
</evidence>
<evidence type="ECO:0000256" key="16">
    <source>
        <dbReference type="ARBA" id="ARBA00045821"/>
    </source>
</evidence>
<dbReference type="SMART" id="SM00398">
    <property type="entry name" value="HMG"/>
    <property type="match status" value="1"/>
</dbReference>
<dbReference type="GO" id="GO:0016607">
    <property type="term" value="C:nuclear speck"/>
    <property type="evidence" value="ECO:0007669"/>
    <property type="project" value="UniProtKB-SubCell"/>
</dbReference>
<keyword evidence="8" id="KW-0112">Calmodulin-binding</keyword>
<evidence type="ECO:0000256" key="15">
    <source>
        <dbReference type="ARBA" id="ARBA00032498"/>
    </source>
</evidence>
<dbReference type="GO" id="GO:0030154">
    <property type="term" value="P:cell differentiation"/>
    <property type="evidence" value="ECO:0007669"/>
    <property type="project" value="UniProtKB-KW"/>
</dbReference>
<feature type="compositionally biased region" description="Basic and acidic residues" evidence="21">
    <location>
        <begin position="956"/>
        <end position="974"/>
    </location>
</feature>
<dbReference type="RefSeq" id="XP_038071303.1">
    <property type="nucleotide sequence ID" value="XM_038215375.1"/>
</dbReference>
<keyword evidence="9" id="KW-0726">Sexual differentiation</keyword>
<dbReference type="Pfam" id="PF00505">
    <property type="entry name" value="HMG_box"/>
    <property type="match status" value="1"/>
</dbReference>
<dbReference type="SUPFAM" id="SSF47095">
    <property type="entry name" value="HMG-box"/>
    <property type="match status" value="1"/>
</dbReference>
<evidence type="ECO:0000256" key="6">
    <source>
        <dbReference type="ARBA" id="ARBA00022491"/>
    </source>
</evidence>
<feature type="region of interest" description="Disordered" evidence="21">
    <location>
        <begin position="39"/>
        <end position="74"/>
    </location>
</feature>
<feature type="region of interest" description="Disordered" evidence="21">
    <location>
        <begin position="564"/>
        <end position="585"/>
    </location>
</feature>
<dbReference type="Proteomes" id="UP000887568">
    <property type="component" value="Unplaced"/>
</dbReference>
<evidence type="ECO:0000256" key="17">
    <source>
        <dbReference type="ARBA" id="ARBA00054217"/>
    </source>
</evidence>
<keyword evidence="13" id="KW-0804">Transcription</keyword>
<evidence type="ECO:0000313" key="23">
    <source>
        <dbReference type="EnsemblMetazoa" id="XP_038071303.1"/>
    </source>
</evidence>
<evidence type="ECO:0000259" key="22">
    <source>
        <dbReference type="PROSITE" id="PS50118"/>
    </source>
</evidence>
<comment type="subunit">
    <text evidence="18">Interacts with CTNNB1, competitively inhibiting CTNNB1-TCF7L2/TCF4 interaction.</text>
</comment>
<dbReference type="InterPro" id="IPR050140">
    <property type="entry name" value="SRY-related_HMG-box_TF-like"/>
</dbReference>
<dbReference type="PANTHER" id="PTHR10270">
    <property type="entry name" value="SOX TRANSCRIPTION FACTOR"/>
    <property type="match status" value="1"/>
</dbReference>
<dbReference type="EnsemblMetazoa" id="XM_038215375.1">
    <property type="protein sequence ID" value="XP_038071303.1"/>
    <property type="gene ID" value="LOC119740164"/>
</dbReference>
<comment type="subcellular location">
    <subcellularLocation>
        <location evidence="2">Cytoplasm</location>
    </subcellularLocation>
    <subcellularLocation>
        <location evidence="1">Nucleus speckle</location>
    </subcellularLocation>
</comment>
<name>A0A914B5E1_PATMI</name>
<keyword evidence="11 20" id="KW-0238">DNA-binding</keyword>
<dbReference type="GO" id="GO:0001228">
    <property type="term" value="F:DNA-binding transcription activator activity, RNA polymerase II-specific"/>
    <property type="evidence" value="ECO:0007669"/>
    <property type="project" value="TreeGrafter"/>
</dbReference>
<feature type="compositionally biased region" description="Polar residues" evidence="21">
    <location>
        <begin position="412"/>
        <end position="434"/>
    </location>
</feature>
<sequence>MISTVTSTCTSNGNSKFPRSTSSAACTTDIGAADTFPQENFTGFLSDTSNDSRNDGKSEAQRRSTVTQPALQNHPNNLKVVLPTTVASKPNSSIGNITPISSGQMFYLLPASTVKNAASTGAIILNRPSIESESQTGKVTKTSSVNTTTPSITCKIGEKLYKCFEIESTTEDESHMVSKLSTAEGESCMVSKLSTTEEESRMVSKLSTTEDEARMVSKLSTTEEESHMVSKLSTTEEESRKVSKLSTTEEESRMVSKLSTTEEESRMVSKLPATEEESHMVSKLSTAEEESRIISKLPATEDESRMVSKLSTTEDEAPMVSKLSNTEEESRKVSKLPATEEESRKVSKLSTTEEESRMVARLSPTQQHPVTTSHQLHPRTTGHPVDTIPSLGSHPSSQQVTSVTDSTEVRFVTTNDTSSTSSIGPTLLNENPKQPSELVPPFLPPSTPENTVDPSPVPGEADTTDTKKLYTELTVYIPENLQSMQPAGEIAPSKALPNPDQSEFEGPQLQINENCSNAFGGGSYATPMGCTLPDAMTPSTVADKPQAPTPSGICADDVRVKSTDADAMPAPNSHSLPKKKRNRQANHVKRPMNAFMVWARIHRARLAHQNPHANNADISIQLGQSWNALTLEQKQPFYDEAEKLKKLHRQENPGWVYSPRPPKRRREGYTLAPSGIDQAAILPKCKLNSNSTSYFTFGSQPRYVIPQNESGGFQAGSRAQLVPGINTSTIQLPVKNTSYTTKQHYVIEPIGAPQPPSAIKASRPSCHPTVFGQTAVGQIARPMGVPSSSADGGALLRLGVQNGKQNVLPGQGQGTDTAAVLINDVPMMVHPNVQIIKGTVLPTRYTAPAQAGNVQATVHAPVTESGQKGHGDSSANPGSDSGPDSGSDAGSSQSFQDGDLDDDERSLNLHIPEDQYSANERRTIDAQLFERFLSDINSCTKKQDRRQTPPPTIQENRPEDDIGEGKDELIDVVT</sequence>
<evidence type="ECO:0000256" key="4">
    <source>
        <dbReference type="ARBA" id="ARBA00019052"/>
    </source>
</evidence>
<dbReference type="FunFam" id="1.10.30.10:FF:000027">
    <property type="entry name" value="Transcription factor SOX-30"/>
    <property type="match status" value="1"/>
</dbReference>
<evidence type="ECO:0000256" key="18">
    <source>
        <dbReference type="ARBA" id="ARBA00063959"/>
    </source>
</evidence>
<feature type="domain" description="HMG box" evidence="22">
    <location>
        <begin position="588"/>
        <end position="656"/>
    </location>
</feature>
<protein>
    <recommendedName>
        <fullName evidence="4">Sex-determining region Y protein</fullName>
    </recommendedName>
    <alternativeName>
        <fullName evidence="15">Testis-determining factor</fullName>
    </alternativeName>
    <alternativeName>
        <fullName evidence="19">Transcription factor SOX-30</fullName>
    </alternativeName>
</protein>
<dbReference type="OMA" id="RFLCDIN"/>
<dbReference type="Gene3D" id="1.10.30.10">
    <property type="entry name" value="High mobility group box domain"/>
    <property type="match status" value="1"/>
</dbReference>
<dbReference type="AlphaFoldDB" id="A0A914B5E1"/>
<keyword evidence="6" id="KW-0678">Repressor</keyword>
<feature type="compositionally biased region" description="Polar residues" evidence="21">
    <location>
        <begin position="363"/>
        <end position="375"/>
    </location>
</feature>
<dbReference type="GeneID" id="119740164"/>
<evidence type="ECO:0000256" key="14">
    <source>
        <dbReference type="ARBA" id="ARBA00023242"/>
    </source>
</evidence>
<feature type="compositionally biased region" description="Basic and acidic residues" evidence="21">
    <location>
        <begin position="50"/>
        <end position="62"/>
    </location>
</feature>
<feature type="region of interest" description="Disordered" evidence="21">
    <location>
        <begin position="188"/>
        <end position="463"/>
    </location>
</feature>
<evidence type="ECO:0000256" key="3">
    <source>
        <dbReference type="ARBA" id="ARBA00005998"/>
    </source>
</evidence>
<keyword evidence="12" id="KW-0010">Activator</keyword>
<reference evidence="23" key="1">
    <citation type="submission" date="2022-11" db="UniProtKB">
        <authorList>
            <consortium name="EnsemblMetazoa"/>
        </authorList>
    </citation>
    <scope>IDENTIFICATION</scope>
</reference>
<feature type="region of interest" description="Disordered" evidence="21">
    <location>
        <begin position="936"/>
        <end position="974"/>
    </location>
</feature>
<feature type="compositionally biased region" description="Polar residues" evidence="21">
    <location>
        <begin position="39"/>
        <end position="49"/>
    </location>
</feature>
<keyword evidence="7" id="KW-0221">Differentiation</keyword>
<keyword evidence="24" id="KW-1185">Reference proteome</keyword>
<dbReference type="GO" id="GO:0005737">
    <property type="term" value="C:cytoplasm"/>
    <property type="evidence" value="ECO:0007669"/>
    <property type="project" value="UniProtKB-SubCell"/>
</dbReference>
<feature type="region of interest" description="Disordered" evidence="21">
    <location>
        <begin position="1"/>
        <end position="23"/>
    </location>
</feature>
<feature type="compositionally biased region" description="Polar residues" evidence="21">
    <location>
        <begin position="63"/>
        <end position="74"/>
    </location>
</feature>
<dbReference type="CDD" id="cd22033">
    <property type="entry name" value="HMG-box_SoxH_SOX30"/>
    <property type="match status" value="1"/>
</dbReference>
<evidence type="ECO:0000256" key="12">
    <source>
        <dbReference type="ARBA" id="ARBA00023159"/>
    </source>
</evidence>
<proteinExistence type="inferred from homology"/>